<accession>A0ABP6VHY3</accession>
<feature type="chain" id="PRO_5046965149" evidence="1">
    <location>
        <begin position="19"/>
        <end position="165"/>
    </location>
</feature>
<dbReference type="InterPro" id="IPR011250">
    <property type="entry name" value="OMP/PagP_B-barrel"/>
</dbReference>
<comment type="caution">
    <text evidence="2">The sequence shown here is derived from an EMBL/GenBank/DDBJ whole genome shotgun (WGS) entry which is preliminary data.</text>
</comment>
<dbReference type="RefSeq" id="WP_344955733.1">
    <property type="nucleotide sequence ID" value="NZ_BAABCX010000001.1"/>
</dbReference>
<evidence type="ECO:0000313" key="3">
    <source>
        <dbReference type="Proteomes" id="UP001500795"/>
    </source>
</evidence>
<dbReference type="Pfam" id="PF09411">
    <property type="entry name" value="PagL"/>
    <property type="match status" value="1"/>
</dbReference>
<organism evidence="2 3">
    <name type="scientific">Zobellella aerophila</name>
    <dbReference type="NCBI Taxonomy" id="870480"/>
    <lineage>
        <taxon>Bacteria</taxon>
        <taxon>Pseudomonadati</taxon>
        <taxon>Pseudomonadota</taxon>
        <taxon>Gammaproteobacteria</taxon>
        <taxon>Aeromonadales</taxon>
        <taxon>Aeromonadaceae</taxon>
        <taxon>Zobellella</taxon>
    </lineage>
</organism>
<keyword evidence="3" id="KW-1185">Reference proteome</keyword>
<evidence type="ECO:0000313" key="2">
    <source>
        <dbReference type="EMBL" id="GAA3533964.1"/>
    </source>
</evidence>
<evidence type="ECO:0000256" key="1">
    <source>
        <dbReference type="SAM" id="SignalP"/>
    </source>
</evidence>
<dbReference type="Gene3D" id="2.40.160.20">
    <property type="match status" value="1"/>
</dbReference>
<dbReference type="InterPro" id="IPR018550">
    <property type="entry name" value="Lipid-A_deacylase-rel"/>
</dbReference>
<dbReference type="Proteomes" id="UP001500795">
    <property type="component" value="Unassembled WGS sequence"/>
</dbReference>
<reference evidence="3" key="1">
    <citation type="journal article" date="2019" name="Int. J. Syst. Evol. Microbiol.">
        <title>The Global Catalogue of Microorganisms (GCM) 10K type strain sequencing project: providing services to taxonomists for standard genome sequencing and annotation.</title>
        <authorList>
            <consortium name="The Broad Institute Genomics Platform"/>
            <consortium name="The Broad Institute Genome Sequencing Center for Infectious Disease"/>
            <person name="Wu L."/>
            <person name="Ma J."/>
        </authorList>
    </citation>
    <scope>NUCLEOTIDE SEQUENCE [LARGE SCALE GENOMIC DNA]</scope>
    <source>
        <strain evidence="3">JCM 17110</strain>
    </source>
</reference>
<dbReference type="EMBL" id="BAABCX010000001">
    <property type="protein sequence ID" value="GAA3533964.1"/>
    <property type="molecule type" value="Genomic_DNA"/>
</dbReference>
<gene>
    <name evidence="2" type="ORF">GCM10022394_11840</name>
</gene>
<keyword evidence="1" id="KW-0732">Signal</keyword>
<sequence>MNKGSLLLLALIASPVWADWGLALGAGSGDGAERYQLGVEWNQSTPWISLGQGQLGYGLWFDSSYWQLDDDDLVALSMAPVLSYSHAKRGLRPFAFVGVGPAWISQTRLGNRELSTQFQFSSRAGLGVALDKHSLALEGGHLSNAGIEEPNEGLSSWSVNYRYNF</sequence>
<dbReference type="GO" id="GO:0016787">
    <property type="term" value="F:hydrolase activity"/>
    <property type="evidence" value="ECO:0007669"/>
    <property type="project" value="UniProtKB-KW"/>
</dbReference>
<name>A0ABP6VHY3_9GAMM</name>
<proteinExistence type="predicted"/>
<dbReference type="SUPFAM" id="SSF56925">
    <property type="entry name" value="OMPA-like"/>
    <property type="match status" value="1"/>
</dbReference>
<feature type="signal peptide" evidence="1">
    <location>
        <begin position="1"/>
        <end position="18"/>
    </location>
</feature>
<protein>
    <submittedName>
        <fullName evidence="2">Acyloxyacyl hydrolase</fullName>
    </submittedName>
</protein>
<keyword evidence="2" id="KW-0378">Hydrolase</keyword>